<evidence type="ECO:0000256" key="5">
    <source>
        <dbReference type="ARBA" id="ARBA00023136"/>
    </source>
</evidence>
<proteinExistence type="inferred from homology"/>
<evidence type="ECO:0000313" key="10">
    <source>
        <dbReference type="Proteomes" id="UP001275315"/>
    </source>
</evidence>
<feature type="transmembrane region" description="Helical" evidence="7">
    <location>
        <begin position="33"/>
        <end position="58"/>
    </location>
</feature>
<evidence type="ECO:0000313" key="9">
    <source>
        <dbReference type="EMBL" id="MDY0409827.1"/>
    </source>
</evidence>
<dbReference type="RefSeq" id="WP_320380683.1">
    <property type="nucleotide sequence ID" value="NZ_JAWDIQ010000003.1"/>
</dbReference>
<dbReference type="PANTHER" id="PTHR30509:SF9">
    <property type="entry name" value="MULTIDRUG RESISTANCE PROTEIN MDTO"/>
    <property type="match status" value="1"/>
</dbReference>
<dbReference type="Pfam" id="PF13515">
    <property type="entry name" value="FUSC_2"/>
    <property type="match status" value="1"/>
</dbReference>
<evidence type="ECO:0000256" key="1">
    <source>
        <dbReference type="ARBA" id="ARBA00004651"/>
    </source>
</evidence>
<dbReference type="EMBL" id="JAWDIQ010000003">
    <property type="protein sequence ID" value="MDY0409827.1"/>
    <property type="molecule type" value="Genomic_DNA"/>
</dbReference>
<keyword evidence="3 7" id="KW-0812">Transmembrane</keyword>
<evidence type="ECO:0000256" key="2">
    <source>
        <dbReference type="ARBA" id="ARBA00022475"/>
    </source>
</evidence>
<comment type="caution">
    <text evidence="9">The sequence shown here is derived from an EMBL/GenBank/DDBJ whole genome shotgun (WGS) entry which is preliminary data.</text>
</comment>
<evidence type="ECO:0000256" key="6">
    <source>
        <dbReference type="ARBA" id="ARBA00043993"/>
    </source>
</evidence>
<dbReference type="PANTHER" id="PTHR30509">
    <property type="entry name" value="P-HYDROXYBENZOIC ACID EFFLUX PUMP SUBUNIT-RELATED"/>
    <property type="match status" value="1"/>
</dbReference>
<protein>
    <submittedName>
        <fullName evidence="9">FUSC family protein</fullName>
    </submittedName>
</protein>
<keyword evidence="5 7" id="KW-0472">Membrane</keyword>
<keyword evidence="2" id="KW-1003">Cell membrane</keyword>
<sequence length="523" mass="57522">MKLSIIRDAFKIKQSPFPLRKAFGAALSSSIPVMIGILLGNFQYGLLAGIGGFAYLYVFNEPYKHRAKKLFFVLLGLTLAMGLGSLTAGYPLVFGVLLGLIGGLATFTFGAFKIQGPAAIFFVIIFAMTSAMEVSPHDALLRASLVFSGGVISWIVAMIGWFSDPYKPEKESIYYLYGQLTNLTKSIGTEKFIEIKENTLFSLKNADATLTSGYISWRSKQYFKRLYVLKNIAHEIWMDILELEAKGVRGLSSETVYFLEQVTQSLHNKGQGKMIPTPMIEDVGSIEGSLLNKVAEANRVLHATNPNLDMEVQIQKQPFTRTFIDAFDKNSVVLLSAIRYTIVLSIAALIAFSYEFDRSYWIPVTCGSVMLGSTIISTFHRSIQRSLGTLVGVLLAVSILLIAPSPIVVAFLIGILFFLTEIFIVRNYAFAVTFITPNAILAAESTTQIGDISYFATARVTDVLIGCVIGVIGVLLVGRHSASSRLPHLMSKTIRSQSQLFFSLFADNSNSSQKYAKNQPNSK</sequence>
<evidence type="ECO:0000256" key="7">
    <source>
        <dbReference type="SAM" id="Phobius"/>
    </source>
</evidence>
<dbReference type="Proteomes" id="UP001275315">
    <property type="component" value="Unassembled WGS sequence"/>
</dbReference>
<feature type="transmembrane region" description="Helical" evidence="7">
    <location>
        <begin position="141"/>
        <end position="162"/>
    </location>
</feature>
<organism evidence="9 10">
    <name type="scientific">Paracerasibacillus soli</name>
    <dbReference type="NCBI Taxonomy" id="480284"/>
    <lineage>
        <taxon>Bacteria</taxon>
        <taxon>Bacillati</taxon>
        <taxon>Bacillota</taxon>
        <taxon>Bacilli</taxon>
        <taxon>Bacillales</taxon>
        <taxon>Bacillaceae</taxon>
        <taxon>Paracerasibacillus</taxon>
    </lineage>
</organism>
<dbReference type="InterPro" id="IPR049453">
    <property type="entry name" value="Memb_transporter_dom"/>
</dbReference>
<reference evidence="9 10" key="1">
    <citation type="submission" date="2023-10" db="EMBL/GenBank/DDBJ databases">
        <title>Virgibacillus soli CC-YMP-6 genome.</title>
        <authorList>
            <person name="Miliotis G."/>
            <person name="Sengupta P."/>
            <person name="Hameed A."/>
            <person name="Chuvochina M."/>
            <person name="Mcdonagh F."/>
            <person name="Simpson A.C."/>
            <person name="Singh N.K."/>
            <person name="Rekha P.D."/>
            <person name="Raman K."/>
            <person name="Hugenholtz P."/>
            <person name="Venkateswaran K."/>
        </authorList>
    </citation>
    <scope>NUCLEOTIDE SEQUENCE [LARGE SCALE GENOMIC DNA]</scope>
    <source>
        <strain evidence="9 10">CC-YMP-6</strain>
    </source>
</reference>
<evidence type="ECO:0000256" key="4">
    <source>
        <dbReference type="ARBA" id="ARBA00022989"/>
    </source>
</evidence>
<keyword evidence="10" id="KW-1185">Reference proteome</keyword>
<feature type="transmembrane region" description="Helical" evidence="7">
    <location>
        <begin position="332"/>
        <end position="354"/>
    </location>
</feature>
<name>A0ABU5CVI7_9BACI</name>
<keyword evidence="4 7" id="KW-1133">Transmembrane helix</keyword>
<evidence type="ECO:0000259" key="8">
    <source>
        <dbReference type="Pfam" id="PF13515"/>
    </source>
</evidence>
<comment type="similarity">
    <text evidence="6">Belongs to the YccS/YhfK family.</text>
</comment>
<accession>A0ABU5CVI7</accession>
<feature type="transmembrane region" description="Helical" evidence="7">
    <location>
        <begin position="391"/>
        <end position="419"/>
    </location>
</feature>
<evidence type="ECO:0000256" key="3">
    <source>
        <dbReference type="ARBA" id="ARBA00022692"/>
    </source>
</evidence>
<feature type="domain" description="Integral membrane bound transporter" evidence="8">
    <location>
        <begin position="346"/>
        <end position="472"/>
    </location>
</feature>
<gene>
    <name evidence="9" type="ORF">RWD45_16165</name>
</gene>
<feature type="transmembrane region" description="Helical" evidence="7">
    <location>
        <begin position="463"/>
        <end position="482"/>
    </location>
</feature>
<feature type="transmembrane region" description="Helical" evidence="7">
    <location>
        <begin position="70"/>
        <end position="86"/>
    </location>
</feature>
<comment type="subcellular location">
    <subcellularLocation>
        <location evidence="1">Cell membrane</location>
        <topology evidence="1">Multi-pass membrane protein</topology>
    </subcellularLocation>
</comment>
<feature type="transmembrane region" description="Helical" evidence="7">
    <location>
        <begin position="360"/>
        <end position="379"/>
    </location>
</feature>